<dbReference type="STRING" id="1798475.A2837_01735"/>
<evidence type="ECO:0000313" key="2">
    <source>
        <dbReference type="EMBL" id="OGG41911.1"/>
    </source>
</evidence>
<accession>A0A1F6BYC8</accession>
<dbReference type="AlphaFoldDB" id="A0A1F6BYC8"/>
<dbReference type="InterPro" id="IPR036397">
    <property type="entry name" value="RNaseH_sf"/>
</dbReference>
<dbReference type="InterPro" id="IPR012337">
    <property type="entry name" value="RNaseH-like_sf"/>
</dbReference>
<name>A0A1F6BYC8_9BACT</name>
<protein>
    <recommendedName>
        <fullName evidence="1">YprB ribonuclease H-like domain-containing protein</fullName>
    </recommendedName>
</protein>
<dbReference type="Proteomes" id="UP000176322">
    <property type="component" value="Unassembled WGS sequence"/>
</dbReference>
<feature type="domain" description="YprB ribonuclease H-like" evidence="1">
    <location>
        <begin position="6"/>
        <end position="152"/>
    </location>
</feature>
<dbReference type="InterPro" id="IPR038720">
    <property type="entry name" value="YprB_RNase_H-like_dom"/>
</dbReference>
<dbReference type="Gene3D" id="3.30.420.10">
    <property type="entry name" value="Ribonuclease H-like superfamily/Ribonuclease H"/>
    <property type="match status" value="1"/>
</dbReference>
<dbReference type="Pfam" id="PF13482">
    <property type="entry name" value="RNase_H_2"/>
    <property type="match status" value="1"/>
</dbReference>
<sequence>MRYVVFDLETQNYFSDVGVNDPASLDISVGCFYDSEADRYYAVTVDELSSIWPVIEGADALVGYNSNHFDIPLLNKYYPGDLRHIKSIDILESIRESLGRRLKLDSVASATVGAKKSADGLQAVRWWREGKVDEVKKYCLQDVKVTRQVFEYALKNGHVKFKDGSKKREIPLDTSKWGDKEDVSMTHALPF</sequence>
<dbReference type="EMBL" id="MFKO01000002">
    <property type="protein sequence ID" value="OGG41911.1"/>
    <property type="molecule type" value="Genomic_DNA"/>
</dbReference>
<evidence type="ECO:0000313" key="3">
    <source>
        <dbReference type="Proteomes" id="UP000176322"/>
    </source>
</evidence>
<gene>
    <name evidence="2" type="ORF">A2837_01735</name>
</gene>
<organism evidence="2 3">
    <name type="scientific">Candidatus Kaiserbacteria bacterium RIFCSPHIGHO2_01_FULL_46_22</name>
    <dbReference type="NCBI Taxonomy" id="1798475"/>
    <lineage>
        <taxon>Bacteria</taxon>
        <taxon>Candidatus Kaiseribacteriota</taxon>
    </lineage>
</organism>
<comment type="caution">
    <text evidence="2">The sequence shown here is derived from an EMBL/GenBank/DDBJ whole genome shotgun (WGS) entry which is preliminary data.</text>
</comment>
<dbReference type="SUPFAM" id="SSF53098">
    <property type="entry name" value="Ribonuclease H-like"/>
    <property type="match status" value="1"/>
</dbReference>
<evidence type="ECO:0000259" key="1">
    <source>
        <dbReference type="Pfam" id="PF13482"/>
    </source>
</evidence>
<proteinExistence type="predicted"/>
<dbReference type="GO" id="GO:0003676">
    <property type="term" value="F:nucleic acid binding"/>
    <property type="evidence" value="ECO:0007669"/>
    <property type="project" value="InterPro"/>
</dbReference>
<reference evidence="2 3" key="1">
    <citation type="journal article" date="2016" name="Nat. Commun.">
        <title>Thousands of microbial genomes shed light on interconnected biogeochemical processes in an aquifer system.</title>
        <authorList>
            <person name="Anantharaman K."/>
            <person name="Brown C.T."/>
            <person name="Hug L.A."/>
            <person name="Sharon I."/>
            <person name="Castelle C.J."/>
            <person name="Probst A.J."/>
            <person name="Thomas B.C."/>
            <person name="Singh A."/>
            <person name="Wilkins M.J."/>
            <person name="Karaoz U."/>
            <person name="Brodie E.L."/>
            <person name="Williams K.H."/>
            <person name="Hubbard S.S."/>
            <person name="Banfield J.F."/>
        </authorList>
    </citation>
    <scope>NUCLEOTIDE SEQUENCE [LARGE SCALE GENOMIC DNA]</scope>
</reference>